<keyword evidence="6 14" id="KW-0479">Metal-binding</keyword>
<keyword evidence="7 14" id="KW-0460">Magnesium</keyword>
<evidence type="ECO:0000256" key="12">
    <source>
        <dbReference type="PIRSR" id="PIRSR605478-2"/>
    </source>
</evidence>
<dbReference type="PROSITE" id="PS00802">
    <property type="entry name" value="TRANSKETOLASE_2"/>
    <property type="match status" value="1"/>
</dbReference>
<evidence type="ECO:0000256" key="11">
    <source>
        <dbReference type="PIRSR" id="PIRSR605478-1"/>
    </source>
</evidence>
<dbReference type="Pfam" id="PF02779">
    <property type="entry name" value="Transket_pyr"/>
    <property type="match status" value="1"/>
</dbReference>
<dbReference type="PANTHER" id="PTHR43522">
    <property type="entry name" value="TRANSKETOLASE"/>
    <property type="match status" value="1"/>
</dbReference>
<dbReference type="CDD" id="cd02012">
    <property type="entry name" value="TPP_TK"/>
    <property type="match status" value="1"/>
</dbReference>
<gene>
    <name evidence="19" type="primary">tkt</name>
    <name evidence="20" type="ORF">GF867_09590</name>
    <name evidence="19" type="ORF">GIY09_07215</name>
</gene>
<evidence type="ECO:0000259" key="18">
    <source>
        <dbReference type="SMART" id="SM00861"/>
    </source>
</evidence>
<dbReference type="SMART" id="SM00861">
    <property type="entry name" value="Transket_pyr"/>
    <property type="match status" value="1"/>
</dbReference>
<evidence type="ECO:0000256" key="16">
    <source>
        <dbReference type="RuleBase" id="RU004996"/>
    </source>
</evidence>
<feature type="binding site" evidence="12">
    <location>
        <position position="520"/>
    </location>
    <ligand>
        <name>substrate</name>
    </ligand>
</feature>
<evidence type="ECO:0000256" key="8">
    <source>
        <dbReference type="ARBA" id="ARBA00023052"/>
    </source>
</evidence>
<dbReference type="InterPro" id="IPR020826">
    <property type="entry name" value="Transketolase_BS"/>
</dbReference>
<feature type="binding site" evidence="13">
    <location>
        <position position="158"/>
    </location>
    <ligand>
        <name>thiamine diphosphate</name>
        <dbReference type="ChEBI" id="CHEBI:58937"/>
    </ligand>
</feature>
<name>A0A6I2GD06_9LACT</name>
<dbReference type="FunFam" id="3.40.50.920:FF:000003">
    <property type="entry name" value="Transketolase"/>
    <property type="match status" value="1"/>
</dbReference>
<reference evidence="20 22" key="1">
    <citation type="submission" date="2019-11" db="EMBL/GenBank/DDBJ databases">
        <title>Characterisation of Fundicoccus ignavus gen. nov. sp. nov., a novel genus of the family Aerococcaceae from bulk tank milk.</title>
        <authorList>
            <person name="Siebert A."/>
            <person name="Huptas C."/>
            <person name="Wenning M."/>
            <person name="Scherer S."/>
            <person name="Doll E.V."/>
        </authorList>
    </citation>
    <scope>NUCLEOTIDE SEQUENCE [LARGE SCALE GENOMIC DNA]</scope>
    <source>
        <strain evidence="20 22">DSM 109652</strain>
    </source>
</reference>
<proteinExistence type="inferred from homology"/>
<dbReference type="SUPFAM" id="SSF52518">
    <property type="entry name" value="Thiamin diphosphate-binding fold (THDP-binding)"/>
    <property type="match status" value="2"/>
</dbReference>
<dbReference type="InterPro" id="IPR029061">
    <property type="entry name" value="THDP-binding"/>
</dbReference>
<evidence type="ECO:0000256" key="4">
    <source>
        <dbReference type="ARBA" id="ARBA00016662"/>
    </source>
</evidence>
<dbReference type="Gene3D" id="3.40.50.970">
    <property type="match status" value="2"/>
</dbReference>
<dbReference type="EMBL" id="WJQS01000005">
    <property type="protein sequence ID" value="MRI85670.1"/>
    <property type="molecule type" value="Genomic_DNA"/>
</dbReference>
<feature type="binding site" evidence="13">
    <location>
        <position position="68"/>
    </location>
    <ligand>
        <name>thiamine diphosphate</name>
        <dbReference type="ChEBI" id="CHEBI:58937"/>
    </ligand>
</feature>
<comment type="cofactor">
    <cofactor evidence="16">
        <name>Mg(2+)</name>
        <dbReference type="ChEBI" id="CHEBI:18420"/>
    </cofactor>
    <cofactor evidence="16">
        <name>Ca(2+)</name>
        <dbReference type="ChEBI" id="CHEBI:29108"/>
    </cofactor>
    <cofactor evidence="16">
        <name>Mn(2+)</name>
        <dbReference type="ChEBI" id="CHEBI:29035"/>
    </cofactor>
    <cofactor evidence="16">
        <name>Co(2+)</name>
        <dbReference type="ChEBI" id="CHEBI:48828"/>
    </cofactor>
    <text evidence="16">Binds 1 Mg(2+) ion per subunit. Can also utilize other divalent metal cations, such as Ca(2+), Mn(2+) and Co(2+).</text>
</comment>
<dbReference type="InterPro" id="IPR033247">
    <property type="entry name" value="Transketolase_fam"/>
</dbReference>
<protein>
    <recommendedName>
        <fullName evidence="4 10">Transketolase</fullName>
        <ecNumber evidence="3 10">2.2.1.1</ecNumber>
    </recommendedName>
</protein>
<comment type="catalytic activity">
    <reaction evidence="9 16">
        <text>D-sedoheptulose 7-phosphate + D-glyceraldehyde 3-phosphate = aldehydo-D-ribose 5-phosphate + D-xylulose 5-phosphate</text>
        <dbReference type="Rhea" id="RHEA:10508"/>
        <dbReference type="ChEBI" id="CHEBI:57483"/>
        <dbReference type="ChEBI" id="CHEBI:57737"/>
        <dbReference type="ChEBI" id="CHEBI:58273"/>
        <dbReference type="ChEBI" id="CHEBI:59776"/>
        <dbReference type="EC" id="2.2.1.1"/>
    </reaction>
</comment>
<evidence type="ECO:0000256" key="9">
    <source>
        <dbReference type="ARBA" id="ARBA00049473"/>
    </source>
</evidence>
<feature type="binding site" evidence="13">
    <location>
        <begin position="116"/>
        <end position="118"/>
    </location>
    <ligand>
        <name>thiamine diphosphate</name>
        <dbReference type="ChEBI" id="CHEBI:58937"/>
    </ligand>
</feature>
<keyword evidence="16" id="KW-0106">Calcium</keyword>
<dbReference type="Gene3D" id="3.40.50.920">
    <property type="match status" value="1"/>
</dbReference>
<dbReference type="GO" id="GO:0004802">
    <property type="term" value="F:transketolase activity"/>
    <property type="evidence" value="ECO:0007669"/>
    <property type="project" value="UniProtKB-UniRule"/>
</dbReference>
<evidence type="ECO:0000313" key="21">
    <source>
        <dbReference type="Proteomes" id="UP000430975"/>
    </source>
</evidence>
<comment type="cofactor">
    <cofactor evidence="14">
        <name>Mg(2+)</name>
        <dbReference type="ChEBI" id="CHEBI:18420"/>
    </cofactor>
    <text evidence="14">Binds 1 Mg(2+) ion per subunit. Can also utilize other divalent metal cations, such as Ca(2+), Mn(2+) and Co(2+).</text>
</comment>
<dbReference type="FunFam" id="3.40.50.970:FF:000004">
    <property type="entry name" value="Transketolase"/>
    <property type="match status" value="1"/>
</dbReference>
<feature type="binding site" evidence="13">
    <location>
        <position position="437"/>
    </location>
    <ligand>
        <name>thiamine diphosphate</name>
        <dbReference type="ChEBI" id="CHEBI:58937"/>
    </ligand>
</feature>
<dbReference type="EMBL" id="WJQT01000014">
    <property type="protein sequence ID" value="MRJ47815.1"/>
    <property type="molecule type" value="Genomic_DNA"/>
</dbReference>
<comment type="function">
    <text evidence="16">Catalyzes the transfer of a two-carbon ketol group from a ketose donor to an aldose acceptor, via a covalent intermediate with the cofactor thiamine pyrophosphate.</text>
</comment>
<feature type="binding site" evidence="12">
    <location>
        <position position="384"/>
    </location>
    <ligand>
        <name>substrate</name>
    </ligand>
</feature>
<organism evidence="19 21">
    <name type="scientific">Fundicoccus ignavus</name>
    <dbReference type="NCBI Taxonomy" id="2664442"/>
    <lineage>
        <taxon>Bacteria</taxon>
        <taxon>Bacillati</taxon>
        <taxon>Bacillota</taxon>
        <taxon>Bacilli</taxon>
        <taxon>Lactobacillales</taxon>
        <taxon>Aerococcaceae</taxon>
        <taxon>Fundicoccus</taxon>
    </lineage>
</organism>
<evidence type="ECO:0000256" key="14">
    <source>
        <dbReference type="PIRSR" id="PIRSR605478-4"/>
    </source>
</evidence>
<dbReference type="AlphaFoldDB" id="A0A6I2GD06"/>
<keyword evidence="5 16" id="KW-0808">Transferase</keyword>
<evidence type="ECO:0000256" key="17">
    <source>
        <dbReference type="SAM" id="MobiDB-lite"/>
    </source>
</evidence>
<feature type="binding site" evidence="13">
    <location>
        <position position="187"/>
    </location>
    <ligand>
        <name>thiamine diphosphate</name>
        <dbReference type="ChEBI" id="CHEBI:58937"/>
    </ligand>
</feature>
<dbReference type="InterPro" id="IPR049557">
    <property type="entry name" value="Transketolase_CS"/>
</dbReference>
<dbReference type="GO" id="GO:0005829">
    <property type="term" value="C:cytosol"/>
    <property type="evidence" value="ECO:0007669"/>
    <property type="project" value="TreeGrafter"/>
</dbReference>
<evidence type="ECO:0000256" key="10">
    <source>
        <dbReference type="NCBIfam" id="TIGR00232"/>
    </source>
</evidence>
<sequence>MFNEKDIIAVNTLRALSVDQVEKANSGHPGLPMGAAPMAYALWAGHLNINPKQSKWINRDRFVLSAGHGSALLYSLLHTAGFDVSIEDLKNFRQLNSKTPGHPEVTHTDGVEATTGPLGQGIAQAVGMAMAETHTAALYNTPEHNIIDHFTFALVGDGDLMEGISYEATSFAGKQELGKLVVLYDSNDISLDGDLNQAFVEDVKGRFEAQGWHYLRVEDGNDLNAISEAIAAAKAHTTQPTIIEIKTVIGYGSPQQGTANVHGNPLGADNWTATKSVYGWEHEAFNVPAEAAELFEEKVTQRGAAAYAEWEKAFEAYAAAEPEKAAALKLAFSNELPADYAELLTLADVDTNADATRNSSSKAIQAIAEKVPFFWGGSADLSGSNKTMNNSSEDFMPESRDGRNIWFGVREFAMAAMMNGAALHGGNKIYGGTFFVFTDYLKAAVRLSAISELPVTYVMTHDSIAVGEDGPTHEPIEQLAAFRAMPNLNVMRPADVNETFVSWKIAVESQTRPTMLVLTRQNVPVLPNSKALAEEGVRKGAYVISPSEAETPEGILIAAGSEVSLAVATQAKLKEQGIDVSVVSMPAQNLFDEQSAEYKESVLPNAVRNRLSVEMGSTFGWAKYVGLDGVTYGIDTFGKSAPEKEVLADYGFTVDNIAKVYTDAFNK</sequence>
<evidence type="ECO:0000313" key="19">
    <source>
        <dbReference type="EMBL" id="MRI85670.1"/>
    </source>
</evidence>
<evidence type="ECO:0000256" key="15">
    <source>
        <dbReference type="PIRSR" id="PIRSR605478-5"/>
    </source>
</evidence>
<reference evidence="19 21" key="2">
    <citation type="submission" date="2019-11" db="EMBL/GenBank/DDBJ databases">
        <title>Characterisation of Fundicoccus ignavus gen. nov. sp. nov., a novel genus of the family Aerococcaceae isolated from bulk tank milk.</title>
        <authorList>
            <person name="Siebert A."/>
            <person name="Huptas C."/>
            <person name="Wenning M."/>
            <person name="Scherer S."/>
            <person name="Doll E.V."/>
        </authorList>
    </citation>
    <scope>NUCLEOTIDE SEQUENCE [LARGE SCALE GENOMIC DNA]</scope>
    <source>
        <strain evidence="19 21">WS4759</strain>
    </source>
</reference>
<comment type="cofactor">
    <cofactor evidence="13">
        <name>thiamine diphosphate</name>
        <dbReference type="ChEBI" id="CHEBI:58937"/>
    </cofactor>
    <text evidence="13">Binds 1 thiamine pyrophosphate per subunit. During the reaction, the substrate forms a covalent intermediate with the cofactor.</text>
</comment>
<dbReference type="GO" id="GO:0006098">
    <property type="term" value="P:pentose-phosphate shunt"/>
    <property type="evidence" value="ECO:0007669"/>
    <property type="project" value="TreeGrafter"/>
</dbReference>
<feature type="binding site" evidence="12">
    <location>
        <position position="262"/>
    </location>
    <ligand>
        <name>substrate</name>
    </ligand>
</feature>
<evidence type="ECO:0000256" key="3">
    <source>
        <dbReference type="ARBA" id="ARBA00013152"/>
    </source>
</evidence>
<keyword evidence="8 13" id="KW-0786">Thiamine pyrophosphate</keyword>
<dbReference type="Proteomes" id="UP000430975">
    <property type="component" value="Unassembled WGS sequence"/>
</dbReference>
<comment type="caution">
    <text evidence="19">The sequence shown here is derived from an EMBL/GenBank/DDBJ whole genome shotgun (WGS) entry which is preliminary data.</text>
</comment>
<dbReference type="Proteomes" id="UP000440066">
    <property type="component" value="Unassembled WGS sequence"/>
</dbReference>
<dbReference type="NCBIfam" id="TIGR00232">
    <property type="entry name" value="tktlase_bact"/>
    <property type="match status" value="1"/>
</dbReference>
<feature type="domain" description="Transketolase-like pyrimidine-binding" evidence="18">
    <location>
        <begin position="354"/>
        <end position="525"/>
    </location>
</feature>
<dbReference type="FunFam" id="3.40.50.970:FF:000003">
    <property type="entry name" value="Transketolase"/>
    <property type="match status" value="1"/>
</dbReference>
<dbReference type="PANTHER" id="PTHR43522:SF2">
    <property type="entry name" value="TRANSKETOLASE 1-RELATED"/>
    <property type="match status" value="1"/>
</dbReference>
<feature type="binding site" evidence="12">
    <location>
        <position position="473"/>
    </location>
    <ligand>
        <name>substrate</name>
    </ligand>
</feature>
<feature type="binding site" evidence="13">
    <location>
        <position position="262"/>
    </location>
    <ligand>
        <name>thiamine diphosphate</name>
        <dbReference type="ChEBI" id="CHEBI:58937"/>
    </ligand>
</feature>
<feature type="region of interest" description="Disordered" evidence="17">
    <location>
        <begin position="97"/>
        <end position="116"/>
    </location>
</feature>
<dbReference type="Pfam" id="PF00456">
    <property type="entry name" value="Transketolase_N"/>
    <property type="match status" value="1"/>
</dbReference>
<evidence type="ECO:0000313" key="22">
    <source>
        <dbReference type="Proteomes" id="UP000440066"/>
    </source>
</evidence>
<feature type="binding site" evidence="12">
    <location>
        <position position="461"/>
    </location>
    <ligand>
        <name>substrate</name>
    </ligand>
</feature>
<evidence type="ECO:0000256" key="7">
    <source>
        <dbReference type="ARBA" id="ARBA00022842"/>
    </source>
</evidence>
<dbReference type="RefSeq" id="WP_153832881.1">
    <property type="nucleotide sequence ID" value="NZ_WJQS01000005.1"/>
</dbReference>
<feature type="binding site" evidence="12">
    <location>
        <position position="469"/>
    </location>
    <ligand>
        <name>substrate</name>
    </ligand>
</feature>
<feature type="site" description="Important for catalytic activity" evidence="15">
    <location>
        <position position="28"/>
    </location>
</feature>
<comment type="similarity">
    <text evidence="1 16">Belongs to the transketolase family.</text>
</comment>
<evidence type="ECO:0000256" key="5">
    <source>
        <dbReference type="ARBA" id="ARBA00022679"/>
    </source>
</evidence>
<feature type="binding site" evidence="14">
    <location>
        <position position="187"/>
    </location>
    <ligand>
        <name>Mg(2+)</name>
        <dbReference type="ChEBI" id="CHEBI:18420"/>
    </ligand>
</feature>
<comment type="subunit">
    <text evidence="2 16">Homodimer.</text>
</comment>
<feature type="binding site" evidence="14">
    <location>
        <position position="157"/>
    </location>
    <ligand>
        <name>Mg(2+)</name>
        <dbReference type="ChEBI" id="CHEBI:18420"/>
    </ligand>
</feature>
<evidence type="ECO:0000256" key="6">
    <source>
        <dbReference type="ARBA" id="ARBA00022723"/>
    </source>
</evidence>
<dbReference type="GO" id="GO:0046872">
    <property type="term" value="F:metal ion binding"/>
    <property type="evidence" value="ECO:0007669"/>
    <property type="project" value="UniProtKB-KW"/>
</dbReference>
<evidence type="ECO:0000256" key="13">
    <source>
        <dbReference type="PIRSR" id="PIRSR605478-3"/>
    </source>
</evidence>
<dbReference type="InterPro" id="IPR005478">
    <property type="entry name" value="Transketolase_bac-like"/>
</dbReference>
<dbReference type="CDD" id="cd07033">
    <property type="entry name" value="TPP_PYR_DXS_TK_like"/>
    <property type="match status" value="1"/>
</dbReference>
<feature type="binding site" evidence="12">
    <location>
        <position position="28"/>
    </location>
    <ligand>
        <name>substrate</name>
    </ligand>
</feature>
<feature type="binding site" evidence="12">
    <location>
        <position position="357"/>
    </location>
    <ligand>
        <name>substrate</name>
    </ligand>
</feature>
<dbReference type="InterPro" id="IPR005474">
    <property type="entry name" value="Transketolase_N"/>
</dbReference>
<accession>A0A6I2GD06</accession>
<feature type="site" description="Important for catalytic activity" evidence="15">
    <location>
        <position position="262"/>
    </location>
</feature>
<dbReference type="Pfam" id="PF22613">
    <property type="entry name" value="Transketolase_C_1"/>
    <property type="match status" value="1"/>
</dbReference>
<feature type="binding site" evidence="14">
    <location>
        <position position="189"/>
    </location>
    <ligand>
        <name>Mg(2+)</name>
        <dbReference type="ChEBI" id="CHEBI:18420"/>
    </ligand>
</feature>
<keyword evidence="21" id="KW-1185">Reference proteome</keyword>
<dbReference type="SUPFAM" id="SSF52922">
    <property type="entry name" value="TK C-terminal domain-like"/>
    <property type="match status" value="1"/>
</dbReference>
<evidence type="ECO:0000256" key="2">
    <source>
        <dbReference type="ARBA" id="ARBA00011738"/>
    </source>
</evidence>
<feature type="active site" description="Proton donor" evidence="11">
    <location>
        <position position="411"/>
    </location>
</feature>
<evidence type="ECO:0000256" key="1">
    <source>
        <dbReference type="ARBA" id="ARBA00007131"/>
    </source>
</evidence>
<dbReference type="EC" id="2.2.1.1" evidence="3 10"/>
<evidence type="ECO:0000313" key="20">
    <source>
        <dbReference type="EMBL" id="MRJ47815.1"/>
    </source>
</evidence>
<dbReference type="InterPro" id="IPR009014">
    <property type="entry name" value="Transketo_C/PFOR_II"/>
</dbReference>
<dbReference type="InterPro" id="IPR055152">
    <property type="entry name" value="Transketolase-like_C_2"/>
</dbReference>
<dbReference type="InterPro" id="IPR005475">
    <property type="entry name" value="Transketolase-like_Pyr-bd"/>
</dbReference>
<dbReference type="PROSITE" id="PS00801">
    <property type="entry name" value="TRANSKETOLASE_1"/>
    <property type="match status" value="1"/>
</dbReference>